<sequence>MSDQSSSEREHEEPKENAAREQPISRRKLLASFGAAGAALAAEGLFPGTLLGKGAGPGGSVTDAVYANSESRLLPPDLPDLQELLKLNIVVTTTMTDLRALRKNRRNAVYFITDPGHEGHFVYDPSDTAAADNTGTVLVSTAGFRFKRVSESDYINVKWFGARGDGSGDDIPFIQKAIDYAAASSIRTVYFPAGTYQIAPATDKRIVLRSNLHVTGERGAVLKVKPDAGDYDTIFGAETNTAFIEHVTISSLTIDQNGAANTTSKIKAGVSGISQYAVALYSFQDIVVDSVNFDSTSGINAVTLNGKDARNAVVRNCYFRFVRTAGIADGKTNYDNSAVYFNCENHAAFGNMFHSDFAQGGRGAMESHNGPAVIHGNVSVGYQTGVNIVSRSTTSADRGVSDITVSGNTFSKACLGIRLWSITGTTVRNVTISGNTISIANKDRPEVEWQGISMVFENGANLAGDYDTINIVGNSVLFQVDTVARTISNSTIYAIGISPKGNVRNVTVTGNVVTNAPVAGIKIGLFQQPNKFENVIVTGNTFVNPGIYQHGVRDYCTAFFLVGNLTNVVVEDNTVSDTFDTLQGNQSYFTDGSGELVNVSLKNNRFLPKQGGYRNSNAAAAVDTGTKTATHYCDTMPVTGKLSVNVGDIIVNTGPLTPGTSYHGHRVVSGGTFGTLAGVTGTRETNDKISGYKQILNLNDSTGLKVGDYIRLTGIARTNRILYLSGKAVMVDTALPDGYSGTLSYVAPVVRPFGKIENES</sequence>
<dbReference type="Proteomes" id="UP000250369">
    <property type="component" value="Unassembled WGS sequence"/>
</dbReference>
<dbReference type="InterPro" id="IPR012334">
    <property type="entry name" value="Pectin_lyas_fold"/>
</dbReference>
<feature type="region of interest" description="Disordered" evidence="1">
    <location>
        <begin position="1"/>
        <end position="24"/>
    </location>
</feature>
<dbReference type="Pfam" id="PF12708">
    <property type="entry name" value="Pect-lyase_RHGA_epim"/>
    <property type="match status" value="1"/>
</dbReference>
<dbReference type="Gene3D" id="2.160.20.10">
    <property type="entry name" value="Single-stranded right-handed beta-helix, Pectin lyase-like"/>
    <property type="match status" value="2"/>
</dbReference>
<dbReference type="InterPro" id="IPR006311">
    <property type="entry name" value="TAT_signal"/>
</dbReference>
<evidence type="ECO:0000259" key="2">
    <source>
        <dbReference type="Pfam" id="PF12708"/>
    </source>
</evidence>
<feature type="domain" description="Rhamnogalacturonase A/B/Epimerase-like pectate lyase" evidence="2">
    <location>
        <begin position="154"/>
        <end position="432"/>
    </location>
</feature>
<accession>A0A329MRQ6</accession>
<evidence type="ECO:0000313" key="3">
    <source>
        <dbReference type="EMBL" id="RAV22474.1"/>
    </source>
</evidence>
<gene>
    <name evidence="3" type="ORF">DQG23_05920</name>
</gene>
<dbReference type="InterPro" id="IPR006626">
    <property type="entry name" value="PbH1"/>
</dbReference>
<dbReference type="InterPro" id="IPR011050">
    <property type="entry name" value="Pectin_lyase_fold/virulence"/>
</dbReference>
<dbReference type="RefSeq" id="WP_113029880.1">
    <property type="nucleotide sequence ID" value="NZ_QMFB01000002.1"/>
</dbReference>
<dbReference type="SMART" id="SM00710">
    <property type="entry name" value="PbH1"/>
    <property type="match status" value="8"/>
</dbReference>
<evidence type="ECO:0000313" key="4">
    <source>
        <dbReference type="Proteomes" id="UP000250369"/>
    </source>
</evidence>
<comment type="caution">
    <text evidence="3">The sequence shown here is derived from an EMBL/GenBank/DDBJ whole genome shotgun (WGS) entry which is preliminary data.</text>
</comment>
<proteinExistence type="predicted"/>
<dbReference type="OrthoDB" id="2496562at2"/>
<feature type="compositionally biased region" description="Basic and acidic residues" evidence="1">
    <location>
        <begin position="1"/>
        <end position="19"/>
    </location>
</feature>
<reference evidence="3 4" key="1">
    <citation type="journal article" date="2009" name="Int. J. Syst. Evol. Microbiol.">
        <title>Paenibacillus contaminans sp. nov., isolated from a contaminated laboratory plate.</title>
        <authorList>
            <person name="Chou J.H."/>
            <person name="Lee J.H."/>
            <person name="Lin M.C."/>
            <person name="Chang P.S."/>
            <person name="Arun A.B."/>
            <person name="Young C.C."/>
            <person name="Chen W.M."/>
        </authorList>
    </citation>
    <scope>NUCLEOTIDE SEQUENCE [LARGE SCALE GENOMIC DNA]</scope>
    <source>
        <strain evidence="3 4">CKOBP-6</strain>
    </source>
</reference>
<evidence type="ECO:0000256" key="1">
    <source>
        <dbReference type="SAM" id="MobiDB-lite"/>
    </source>
</evidence>
<dbReference type="InterPro" id="IPR024535">
    <property type="entry name" value="RHGA/B-epi-like_pectate_lyase"/>
</dbReference>
<protein>
    <recommendedName>
        <fullName evidence="2">Rhamnogalacturonase A/B/Epimerase-like pectate lyase domain-containing protein</fullName>
    </recommendedName>
</protein>
<dbReference type="PROSITE" id="PS51318">
    <property type="entry name" value="TAT"/>
    <property type="match status" value="1"/>
</dbReference>
<keyword evidence="4" id="KW-1185">Reference proteome</keyword>
<organism evidence="3 4">
    <name type="scientific">Paenibacillus contaminans</name>
    <dbReference type="NCBI Taxonomy" id="450362"/>
    <lineage>
        <taxon>Bacteria</taxon>
        <taxon>Bacillati</taxon>
        <taxon>Bacillota</taxon>
        <taxon>Bacilli</taxon>
        <taxon>Bacillales</taxon>
        <taxon>Paenibacillaceae</taxon>
        <taxon>Paenibacillus</taxon>
    </lineage>
</organism>
<dbReference type="EMBL" id="QMFB01000002">
    <property type="protein sequence ID" value="RAV22474.1"/>
    <property type="molecule type" value="Genomic_DNA"/>
</dbReference>
<dbReference type="AlphaFoldDB" id="A0A329MRQ6"/>
<dbReference type="SUPFAM" id="SSF51126">
    <property type="entry name" value="Pectin lyase-like"/>
    <property type="match status" value="1"/>
</dbReference>
<name>A0A329MRQ6_9BACL</name>